<evidence type="ECO:0000256" key="1">
    <source>
        <dbReference type="ARBA" id="ARBA00001946"/>
    </source>
</evidence>
<dbReference type="Gene3D" id="3.90.1560.10">
    <property type="entry name" value="ComB-like"/>
    <property type="match status" value="1"/>
</dbReference>
<comment type="cofactor">
    <cofactor evidence="1">
        <name>Mg(2+)</name>
        <dbReference type="ChEBI" id="CHEBI:18420"/>
    </cofactor>
</comment>
<evidence type="ECO:0000256" key="7">
    <source>
        <dbReference type="ARBA" id="ARBA00033711"/>
    </source>
</evidence>
<dbReference type="EMBL" id="JBHTII010000001">
    <property type="protein sequence ID" value="MFD0790535.1"/>
    <property type="molecule type" value="Genomic_DNA"/>
</dbReference>
<accession>A0ABW3AID5</accession>
<organism evidence="8 9">
    <name type="scientific">Microbacterium insulae</name>
    <dbReference type="NCBI Taxonomy" id="483014"/>
    <lineage>
        <taxon>Bacteria</taxon>
        <taxon>Bacillati</taxon>
        <taxon>Actinomycetota</taxon>
        <taxon>Actinomycetes</taxon>
        <taxon>Micrococcales</taxon>
        <taxon>Microbacteriaceae</taxon>
        <taxon>Microbacterium</taxon>
    </lineage>
</organism>
<reference evidence="9" key="1">
    <citation type="journal article" date="2019" name="Int. J. Syst. Evol. Microbiol.">
        <title>The Global Catalogue of Microorganisms (GCM) 10K type strain sequencing project: providing services to taxonomists for standard genome sequencing and annotation.</title>
        <authorList>
            <consortium name="The Broad Institute Genomics Platform"/>
            <consortium name="The Broad Institute Genome Sequencing Center for Infectious Disease"/>
            <person name="Wu L."/>
            <person name="Ma J."/>
        </authorList>
    </citation>
    <scope>NUCLEOTIDE SEQUENCE [LARGE SCALE GENOMIC DNA]</scope>
    <source>
        <strain evidence="9">CCUG 54523</strain>
    </source>
</reference>
<keyword evidence="9" id="KW-1185">Reference proteome</keyword>
<dbReference type="RefSeq" id="WP_204978383.1">
    <property type="nucleotide sequence ID" value="NZ_JBHTII010000001.1"/>
</dbReference>
<dbReference type="InterPro" id="IPR005238">
    <property type="entry name" value="ComB-like"/>
</dbReference>
<dbReference type="PANTHER" id="PTHR37311">
    <property type="entry name" value="2-PHOSPHOSULFOLACTATE PHOSPHATASE-RELATED"/>
    <property type="match status" value="1"/>
</dbReference>
<sequence length="210" mass="21054">MPGHPFDQSAYQVRFEWGVAGLARLAPADVTVVVDVLRFSSTVIQEIERGGTVAMDASAPAVSPGGAAVAEAANGLVVLGALRNAAAVAGAVLAEQERRGARTSVAVIAAGELESREPGAALRFAVEDLLGAGAVIDALAALGLDHSSPEAAVAAEGFRSLRGAAKHLLTASGSGRELEADGRRDEVLAAAAVDAASVVPVLRDGVFAAL</sequence>
<dbReference type="Pfam" id="PF04029">
    <property type="entry name" value="2-ph_phosp"/>
    <property type="match status" value="1"/>
</dbReference>
<evidence type="ECO:0000256" key="3">
    <source>
        <dbReference type="ARBA" id="ARBA00012953"/>
    </source>
</evidence>
<comment type="similarity">
    <text evidence="2">Belongs to the ComB family.</text>
</comment>
<dbReference type="Proteomes" id="UP001597055">
    <property type="component" value="Unassembled WGS sequence"/>
</dbReference>
<dbReference type="EC" id="3.1.3.71" evidence="3"/>
<dbReference type="InterPro" id="IPR036702">
    <property type="entry name" value="ComB-like_sf"/>
</dbReference>
<evidence type="ECO:0000256" key="6">
    <source>
        <dbReference type="ARBA" id="ARBA00022842"/>
    </source>
</evidence>
<evidence type="ECO:0000313" key="8">
    <source>
        <dbReference type="EMBL" id="MFD0790535.1"/>
    </source>
</evidence>
<name>A0ABW3AID5_9MICO</name>
<comment type="catalytic activity">
    <reaction evidence="7">
        <text>(2R)-O-phospho-3-sulfolactate + H2O = (2R)-3-sulfolactate + phosphate</text>
        <dbReference type="Rhea" id="RHEA:23416"/>
        <dbReference type="ChEBI" id="CHEBI:15377"/>
        <dbReference type="ChEBI" id="CHEBI:15597"/>
        <dbReference type="ChEBI" id="CHEBI:43474"/>
        <dbReference type="ChEBI" id="CHEBI:58738"/>
        <dbReference type="EC" id="3.1.3.71"/>
    </reaction>
</comment>
<evidence type="ECO:0000256" key="2">
    <source>
        <dbReference type="ARBA" id="ARBA00009997"/>
    </source>
</evidence>
<evidence type="ECO:0000256" key="5">
    <source>
        <dbReference type="ARBA" id="ARBA00022801"/>
    </source>
</evidence>
<proteinExistence type="inferred from homology"/>
<keyword evidence="5" id="KW-0378">Hydrolase</keyword>
<comment type="caution">
    <text evidence="8">The sequence shown here is derived from an EMBL/GenBank/DDBJ whole genome shotgun (WGS) entry which is preliminary data.</text>
</comment>
<gene>
    <name evidence="8" type="ORF">ACFQ0P_09000</name>
</gene>
<evidence type="ECO:0000256" key="4">
    <source>
        <dbReference type="ARBA" id="ARBA00021948"/>
    </source>
</evidence>
<evidence type="ECO:0000313" key="9">
    <source>
        <dbReference type="Proteomes" id="UP001597055"/>
    </source>
</evidence>
<dbReference type="SUPFAM" id="SSF142823">
    <property type="entry name" value="ComB-like"/>
    <property type="match status" value="1"/>
</dbReference>
<protein>
    <recommendedName>
        <fullName evidence="4">Probable 2-phosphosulfolactate phosphatase</fullName>
        <ecNumber evidence="3">3.1.3.71</ecNumber>
    </recommendedName>
</protein>
<dbReference type="PANTHER" id="PTHR37311:SF1">
    <property type="entry name" value="2-PHOSPHOSULFOLACTATE PHOSPHATASE-RELATED"/>
    <property type="match status" value="1"/>
</dbReference>
<keyword evidence="6" id="KW-0460">Magnesium</keyword>